<evidence type="ECO:0000256" key="7">
    <source>
        <dbReference type="SAM" id="Phobius"/>
    </source>
</evidence>
<feature type="domain" description="ABC3 transporter permease C-terminal" evidence="8">
    <location>
        <begin position="683"/>
        <end position="792"/>
    </location>
</feature>
<evidence type="ECO:0000259" key="8">
    <source>
        <dbReference type="Pfam" id="PF02687"/>
    </source>
</evidence>
<feature type="transmembrane region" description="Helical" evidence="7">
    <location>
        <begin position="726"/>
        <end position="750"/>
    </location>
</feature>
<dbReference type="RefSeq" id="WP_163734781.1">
    <property type="nucleotide sequence ID" value="NZ_JAAGOA010000004.1"/>
</dbReference>
<dbReference type="InterPro" id="IPR003838">
    <property type="entry name" value="ABC3_permease_C"/>
</dbReference>
<protein>
    <submittedName>
        <fullName evidence="9">ABC transporter permease</fullName>
    </submittedName>
</protein>
<evidence type="ECO:0000313" key="9">
    <source>
        <dbReference type="EMBL" id="NED99928.1"/>
    </source>
</evidence>
<dbReference type="EMBL" id="JAAGOA010000004">
    <property type="protein sequence ID" value="NED99928.1"/>
    <property type="molecule type" value="Genomic_DNA"/>
</dbReference>
<evidence type="ECO:0000256" key="5">
    <source>
        <dbReference type="ARBA" id="ARBA00023136"/>
    </source>
</evidence>
<evidence type="ECO:0000313" key="10">
    <source>
        <dbReference type="Proteomes" id="UP000475214"/>
    </source>
</evidence>
<feature type="transmembrane region" description="Helical" evidence="7">
    <location>
        <begin position="329"/>
        <end position="357"/>
    </location>
</feature>
<keyword evidence="2" id="KW-1003">Cell membrane</keyword>
<dbReference type="AlphaFoldDB" id="A0A6L9S4C0"/>
<accession>A0A6L9S4C0</accession>
<dbReference type="PANTHER" id="PTHR30572:SF4">
    <property type="entry name" value="ABC TRANSPORTER PERMEASE YTRF"/>
    <property type="match status" value="1"/>
</dbReference>
<keyword evidence="3 7" id="KW-0812">Transmembrane</keyword>
<keyword evidence="10" id="KW-1185">Reference proteome</keyword>
<dbReference type="GO" id="GO:0022857">
    <property type="term" value="F:transmembrane transporter activity"/>
    <property type="evidence" value="ECO:0007669"/>
    <property type="project" value="TreeGrafter"/>
</dbReference>
<comment type="subcellular location">
    <subcellularLocation>
        <location evidence="1">Cell membrane</location>
        <topology evidence="1">Multi-pass membrane protein</topology>
    </subcellularLocation>
</comment>
<evidence type="ECO:0000256" key="2">
    <source>
        <dbReference type="ARBA" id="ARBA00022475"/>
    </source>
</evidence>
<evidence type="ECO:0000256" key="6">
    <source>
        <dbReference type="ARBA" id="ARBA00038076"/>
    </source>
</evidence>
<reference evidence="9 10" key="1">
    <citation type="submission" date="2020-02" db="EMBL/GenBank/DDBJ databases">
        <authorList>
            <person name="Li X.-J."/>
            <person name="Han X.-M."/>
        </authorList>
    </citation>
    <scope>NUCLEOTIDE SEQUENCE [LARGE SCALE GENOMIC DNA]</scope>
    <source>
        <strain evidence="9 10">CCTCC AB 2017055</strain>
    </source>
</reference>
<dbReference type="Proteomes" id="UP000475214">
    <property type="component" value="Unassembled WGS sequence"/>
</dbReference>
<comment type="caution">
    <text evidence="9">The sequence shown here is derived from an EMBL/GenBank/DDBJ whole genome shotgun (WGS) entry which is preliminary data.</text>
</comment>
<comment type="similarity">
    <text evidence="6">Belongs to the ABC-4 integral membrane protein family.</text>
</comment>
<keyword evidence="4 7" id="KW-1133">Transmembrane helix</keyword>
<dbReference type="InterPro" id="IPR050250">
    <property type="entry name" value="Macrolide_Exporter_MacB"/>
</dbReference>
<name>A0A6L9S4C0_9ACTN</name>
<feature type="transmembrane region" description="Helical" evidence="7">
    <location>
        <begin position="679"/>
        <end position="705"/>
    </location>
</feature>
<sequence>MTAVAYWFRLDARRRWRSLLVLTLLIAVAAGTVMTAAAGARRGGTAVDRLLEQTSPATVVAQPNQPGFDWDAVRQLPEVKALGTFALTDQYVIDEVPRDAWIGRYPVADDEMLRTIERPVVLEGRLLNADRADEVVVGPRFRDTFGLGVGDTLTLRLYAPQTLDELVFSGDATEVEPDGPVVEARIVGVVRSPAQLLSGDEAADSDGGLLTSPALFEQYTPNVLGASGEGLVNAAVRLRGGANAIPDFKEGLERVTGRSDIGVWDLTAEARHARDVTDFEADALLVFATAAGVAALFLVGQAVVRYAAATVADLQTLRAVGMTPRLTAVTSACAPLIAAVVGSLFGVIVAVAASLWFPIGTAAQFEPAPGLDVDAAVLVAGLVAGSILVAAGTAGASLLALRASRSSSPRRSVVAAAATRAGAPVPVVVGTRFALEPGHGRHAVPVRPALIGAVVGTLGVLAAFMFSAGVEDAADHPERFGQVHELEALVGFEGEDGGPVDELLPEIAADPAVAAVNDARVAVAEAGDMPVPLYTLDPVDARWEPVVVEGRAPDGPDEVALAPASAEAIGASVGDTVQVTGTLGVRDLTVSGLAFVPEFPSHNTYVTGGWVSAVAYDQLFDPASSLSPAFKFHLVHVALQPGADAEAVAARIEAALGAGEMFSQPGPPSPLAELRQVRMLPVFLAAFLAVLALGAVGHALATAVRRRRHDVAVLRALGMTRIQARGAALTQATVLALLGLLIGMPLGVALGRMVWRYVADTTPLFYVPPAAALALWLIVPIALLAATLLAAWPGHRAASMRVGHVLRTE</sequence>
<evidence type="ECO:0000256" key="3">
    <source>
        <dbReference type="ARBA" id="ARBA00022692"/>
    </source>
</evidence>
<organism evidence="9 10">
    <name type="scientific">Phytoactinopolyspora halotolerans</name>
    <dbReference type="NCBI Taxonomy" id="1981512"/>
    <lineage>
        <taxon>Bacteria</taxon>
        <taxon>Bacillati</taxon>
        <taxon>Actinomycetota</taxon>
        <taxon>Actinomycetes</taxon>
        <taxon>Jiangellales</taxon>
        <taxon>Jiangellaceae</taxon>
        <taxon>Phytoactinopolyspora</taxon>
    </lineage>
</organism>
<dbReference type="Pfam" id="PF02687">
    <property type="entry name" value="FtsX"/>
    <property type="match status" value="1"/>
</dbReference>
<dbReference type="PANTHER" id="PTHR30572">
    <property type="entry name" value="MEMBRANE COMPONENT OF TRANSPORTER-RELATED"/>
    <property type="match status" value="1"/>
</dbReference>
<feature type="transmembrane region" description="Helical" evidence="7">
    <location>
        <begin position="449"/>
        <end position="470"/>
    </location>
</feature>
<feature type="transmembrane region" description="Helical" evidence="7">
    <location>
        <begin position="377"/>
        <end position="401"/>
    </location>
</feature>
<keyword evidence="5 7" id="KW-0472">Membrane</keyword>
<proteinExistence type="inferred from homology"/>
<evidence type="ECO:0000256" key="1">
    <source>
        <dbReference type="ARBA" id="ARBA00004651"/>
    </source>
</evidence>
<dbReference type="GO" id="GO:0005886">
    <property type="term" value="C:plasma membrane"/>
    <property type="evidence" value="ECO:0007669"/>
    <property type="project" value="UniProtKB-SubCell"/>
</dbReference>
<feature type="transmembrane region" description="Helical" evidence="7">
    <location>
        <begin position="770"/>
        <end position="792"/>
    </location>
</feature>
<gene>
    <name evidence="9" type="ORF">G1H10_07075</name>
</gene>
<feature type="transmembrane region" description="Helical" evidence="7">
    <location>
        <begin position="284"/>
        <end position="308"/>
    </location>
</feature>
<evidence type="ECO:0000256" key="4">
    <source>
        <dbReference type="ARBA" id="ARBA00022989"/>
    </source>
</evidence>